<accession>A0A812H7T1</accession>
<keyword evidence="2" id="KW-1185">Reference proteome</keyword>
<evidence type="ECO:0000313" key="1">
    <source>
        <dbReference type="EMBL" id="CAE6946371.1"/>
    </source>
</evidence>
<protein>
    <submittedName>
        <fullName evidence="1">Uncharacterized protein</fullName>
    </submittedName>
</protein>
<organism evidence="1 2">
    <name type="scientific">Symbiodinium natans</name>
    <dbReference type="NCBI Taxonomy" id="878477"/>
    <lineage>
        <taxon>Eukaryota</taxon>
        <taxon>Sar</taxon>
        <taxon>Alveolata</taxon>
        <taxon>Dinophyceae</taxon>
        <taxon>Suessiales</taxon>
        <taxon>Symbiodiniaceae</taxon>
        <taxon>Symbiodinium</taxon>
    </lineage>
</organism>
<proteinExistence type="predicted"/>
<dbReference type="OrthoDB" id="418119at2759"/>
<dbReference type="Proteomes" id="UP000604046">
    <property type="component" value="Unassembled WGS sequence"/>
</dbReference>
<name>A0A812H7T1_9DINO</name>
<comment type="caution">
    <text evidence="1">The sequence shown here is derived from an EMBL/GenBank/DDBJ whole genome shotgun (WGS) entry which is preliminary data.</text>
</comment>
<sequence>MHITRHASIHAVTLLDVPSESEDDTLFPTRHVTEVVKAVHNQEGPLPHESPFYAELKAHAQVVESILLAAREVVGRVSIVTLARRPWVETSASWYLPGVDFDKLMQDLEIEVFYAREHITRPHIYNAQLEEGVDMFVIAKRNVQHAVLPCT</sequence>
<evidence type="ECO:0000313" key="2">
    <source>
        <dbReference type="Proteomes" id="UP000604046"/>
    </source>
</evidence>
<dbReference type="AlphaFoldDB" id="A0A812H7T1"/>
<reference evidence="1" key="1">
    <citation type="submission" date="2021-02" db="EMBL/GenBank/DDBJ databases">
        <authorList>
            <person name="Dougan E. K."/>
            <person name="Rhodes N."/>
            <person name="Thang M."/>
            <person name="Chan C."/>
        </authorList>
    </citation>
    <scope>NUCLEOTIDE SEQUENCE</scope>
</reference>
<dbReference type="EMBL" id="CAJNDS010000078">
    <property type="protein sequence ID" value="CAE6946371.1"/>
    <property type="molecule type" value="Genomic_DNA"/>
</dbReference>
<gene>
    <name evidence="1" type="ORF">SNAT2548_LOCUS1412</name>
</gene>